<gene>
    <name evidence="5" type="ORF">RHGRI_033476</name>
</gene>
<dbReference type="PANTHER" id="PTHR46506">
    <property type="entry name" value="OS05G0143600 PROTEIN"/>
    <property type="match status" value="1"/>
</dbReference>
<dbReference type="EMBL" id="JACTNZ010000012">
    <property type="protein sequence ID" value="KAG5520928.1"/>
    <property type="molecule type" value="Genomic_DNA"/>
</dbReference>
<comment type="caution">
    <text evidence="5">The sequence shown here is derived from an EMBL/GenBank/DDBJ whole genome shotgun (WGS) entry which is preliminary data.</text>
</comment>
<comment type="similarity">
    <text evidence="1">Belongs to the jacalin lectin family.</text>
</comment>
<proteinExistence type="inferred from homology"/>
<evidence type="ECO:0000313" key="5">
    <source>
        <dbReference type="EMBL" id="KAG5520928.1"/>
    </source>
</evidence>
<dbReference type="GO" id="GO:0030246">
    <property type="term" value="F:carbohydrate binding"/>
    <property type="evidence" value="ECO:0007669"/>
    <property type="project" value="UniProtKB-KW"/>
</dbReference>
<dbReference type="PROSITE" id="PS51752">
    <property type="entry name" value="JACALIN_LECTIN"/>
    <property type="match status" value="1"/>
</dbReference>
<dbReference type="InterPro" id="IPR001229">
    <property type="entry name" value="Jacalin-like_lectin_dom"/>
</dbReference>
<protein>
    <recommendedName>
        <fullName evidence="4">Jacalin-type lectin domain-containing protein</fullName>
    </recommendedName>
</protein>
<feature type="region of interest" description="Disordered" evidence="3">
    <location>
        <begin position="218"/>
        <end position="246"/>
    </location>
</feature>
<dbReference type="SUPFAM" id="SSF51101">
    <property type="entry name" value="Mannose-binding lectins"/>
    <property type="match status" value="1"/>
</dbReference>
<reference evidence="5" key="1">
    <citation type="submission" date="2020-08" db="EMBL/GenBank/DDBJ databases">
        <title>Plant Genome Project.</title>
        <authorList>
            <person name="Zhang R.-G."/>
        </authorList>
    </citation>
    <scope>NUCLEOTIDE SEQUENCE</scope>
    <source>
        <strain evidence="5">WSP0</strain>
        <tissue evidence="5">Leaf</tissue>
    </source>
</reference>
<evidence type="ECO:0000259" key="4">
    <source>
        <dbReference type="PROSITE" id="PS51752"/>
    </source>
</evidence>
<evidence type="ECO:0000256" key="1">
    <source>
        <dbReference type="ARBA" id="ARBA00006568"/>
    </source>
</evidence>
<keyword evidence="2" id="KW-0430">Lectin</keyword>
<dbReference type="Gene3D" id="2.100.10.30">
    <property type="entry name" value="Jacalin-like lectin domain"/>
    <property type="match status" value="1"/>
</dbReference>
<evidence type="ECO:0000256" key="3">
    <source>
        <dbReference type="SAM" id="MobiDB-lite"/>
    </source>
</evidence>
<evidence type="ECO:0000256" key="2">
    <source>
        <dbReference type="ARBA" id="ARBA00022734"/>
    </source>
</evidence>
<feature type="domain" description="Jacalin-type lectin" evidence="4">
    <location>
        <begin position="54"/>
        <end position="202"/>
    </location>
</feature>
<dbReference type="Proteomes" id="UP000823749">
    <property type="component" value="Chromosome 12"/>
</dbReference>
<accession>A0AAV6HWX7</accession>
<dbReference type="AlphaFoldDB" id="A0AAV6HWX7"/>
<name>A0AAV6HWX7_9ERIC</name>
<dbReference type="SMART" id="SM00915">
    <property type="entry name" value="Jacalin"/>
    <property type="match status" value="1"/>
</dbReference>
<evidence type="ECO:0000313" key="6">
    <source>
        <dbReference type="Proteomes" id="UP000823749"/>
    </source>
</evidence>
<keyword evidence="6" id="KW-1185">Reference proteome</keyword>
<organism evidence="5 6">
    <name type="scientific">Rhododendron griersonianum</name>
    <dbReference type="NCBI Taxonomy" id="479676"/>
    <lineage>
        <taxon>Eukaryota</taxon>
        <taxon>Viridiplantae</taxon>
        <taxon>Streptophyta</taxon>
        <taxon>Embryophyta</taxon>
        <taxon>Tracheophyta</taxon>
        <taxon>Spermatophyta</taxon>
        <taxon>Magnoliopsida</taxon>
        <taxon>eudicotyledons</taxon>
        <taxon>Gunneridae</taxon>
        <taxon>Pentapetalae</taxon>
        <taxon>asterids</taxon>
        <taxon>Ericales</taxon>
        <taxon>Ericaceae</taxon>
        <taxon>Ericoideae</taxon>
        <taxon>Rhodoreae</taxon>
        <taxon>Rhododendron</taxon>
    </lineage>
</organism>
<dbReference type="Pfam" id="PF01419">
    <property type="entry name" value="Jacalin"/>
    <property type="match status" value="1"/>
</dbReference>
<dbReference type="InterPro" id="IPR036404">
    <property type="entry name" value="Jacalin-like_lectin_dom_sf"/>
</dbReference>
<sequence length="246" mass="26566">MLRSTIHPAIKLFGKTIPVLQSSIPKESEGKYDVGFQIPYNSEATGKIRGEETWISLGPWGGNDGTYWAYKIDGPIMRMTIYGTIFIRSIVFESNSGDGVTIGSSVKIDGTGDGTGDCAAETFCIDNSVEQLSSISLTYNDYLGQPIITSLYIETNIGNKYGSFGSKWGSSASIPVKDGVLAGFYGRTEDGLITAIGIFVAPKVNSLRPIQDQDCAPPQLKVTPAAHGRRAPQLFPRRSVPPFTNK</sequence>